<evidence type="ECO:0000256" key="5">
    <source>
        <dbReference type="ARBA" id="ARBA00023136"/>
    </source>
</evidence>
<name>A0A643FRH5_9BURK</name>
<dbReference type="AlphaFoldDB" id="A0A643FRH5"/>
<evidence type="ECO:0000313" key="6">
    <source>
        <dbReference type="EMBL" id="QOT76408.1"/>
    </source>
</evidence>
<dbReference type="GO" id="GO:0016787">
    <property type="term" value="F:hydrolase activity"/>
    <property type="evidence" value="ECO:0007669"/>
    <property type="project" value="TreeGrafter"/>
</dbReference>
<comment type="subcellular location">
    <subcellularLocation>
        <location evidence="1">Membrane</location>
        <topology evidence="1">Multi-pass membrane protein</topology>
    </subcellularLocation>
</comment>
<dbReference type="PANTHER" id="PTHR31885:SF6">
    <property type="entry name" value="GH04784P"/>
    <property type="match status" value="1"/>
</dbReference>
<protein>
    <submittedName>
        <fullName evidence="6">Lysoplasmalogenase</fullName>
    </submittedName>
</protein>
<dbReference type="GO" id="GO:0016020">
    <property type="term" value="C:membrane"/>
    <property type="evidence" value="ECO:0007669"/>
    <property type="project" value="UniProtKB-SubCell"/>
</dbReference>
<reference evidence="6 7" key="1">
    <citation type="submission" date="2020-10" db="EMBL/GenBank/DDBJ databases">
        <title>Complete genome sequence of Cupriavidus basilensis CCUG 49340T.</title>
        <authorList>
            <person name="Salva-Serra F."/>
            <person name="Donoso R.A."/>
            <person name="Cho K.H."/>
            <person name="Yoo J.A."/>
            <person name="Lee K."/>
            <person name="Yoon S.-H."/>
            <person name="Perez-Pantoja D."/>
            <person name="Moore E.R.B."/>
        </authorList>
    </citation>
    <scope>NUCLEOTIDE SEQUENCE [LARGE SCALE GENOMIC DNA]</scope>
    <source>
        <strain evidence="7">CCUG 49340</strain>
    </source>
</reference>
<dbReference type="EMBL" id="CP062803">
    <property type="protein sequence ID" value="QOT76408.1"/>
    <property type="molecule type" value="Genomic_DNA"/>
</dbReference>
<evidence type="ECO:0000256" key="4">
    <source>
        <dbReference type="ARBA" id="ARBA00022989"/>
    </source>
</evidence>
<dbReference type="Pfam" id="PF07947">
    <property type="entry name" value="YhhN"/>
    <property type="match status" value="1"/>
</dbReference>
<accession>A0A643FRH5</accession>
<sequence length="233" mass="24850">MSWLAMMMPARVREWWLAGAMAGLVYGGLLVTVAMDSPPGAPLNGQIAFQPLWKTAMALLLVRAARFHPLRRERRWLMAALLFSALGDFLLAMPWLSFSFIGGLGAFLIAHFAYLGLFVPMAGDWRAHRLIACGVVMGAAGVMLARFWPNLGTLAVPVSVYVGALAAMACAALLAKLPTPLAAIGALCFAVSDGLLGTARFLVPFDTFALGIWWTYAAAQVLLVAGVAAGRDK</sequence>
<organism evidence="6 7">
    <name type="scientific">Cupriavidus basilensis</name>
    <dbReference type="NCBI Taxonomy" id="68895"/>
    <lineage>
        <taxon>Bacteria</taxon>
        <taxon>Pseudomonadati</taxon>
        <taxon>Pseudomonadota</taxon>
        <taxon>Betaproteobacteria</taxon>
        <taxon>Burkholderiales</taxon>
        <taxon>Burkholderiaceae</taxon>
        <taxon>Cupriavidus</taxon>
    </lineage>
</organism>
<dbReference type="GeneID" id="98403245"/>
<gene>
    <name evidence="6" type="ORF">F7R26_020180</name>
</gene>
<dbReference type="InterPro" id="IPR012506">
    <property type="entry name" value="TMEM86B-like"/>
</dbReference>
<comment type="similarity">
    <text evidence="2">Belongs to the TMEM86 family.</text>
</comment>
<evidence type="ECO:0000256" key="3">
    <source>
        <dbReference type="ARBA" id="ARBA00022692"/>
    </source>
</evidence>
<keyword evidence="3" id="KW-0812">Transmembrane</keyword>
<keyword evidence="5" id="KW-0472">Membrane</keyword>
<proteinExistence type="inferred from homology"/>
<dbReference type="RefSeq" id="WP_150987565.1">
    <property type="nucleotide sequence ID" value="NZ_CP062803.1"/>
</dbReference>
<keyword evidence="4" id="KW-1133">Transmembrane helix</keyword>
<dbReference type="Proteomes" id="UP000397656">
    <property type="component" value="Chromosome 1"/>
</dbReference>
<dbReference type="PANTHER" id="PTHR31885">
    <property type="entry name" value="GH04784P"/>
    <property type="match status" value="1"/>
</dbReference>
<evidence type="ECO:0000256" key="2">
    <source>
        <dbReference type="ARBA" id="ARBA00007375"/>
    </source>
</evidence>
<evidence type="ECO:0000256" key="1">
    <source>
        <dbReference type="ARBA" id="ARBA00004141"/>
    </source>
</evidence>
<evidence type="ECO:0000313" key="7">
    <source>
        <dbReference type="Proteomes" id="UP000397656"/>
    </source>
</evidence>